<dbReference type="RefSeq" id="WP_103128125.1">
    <property type="nucleotide sequence ID" value="NZ_BFAG01000002.1"/>
</dbReference>
<dbReference type="GO" id="GO:0046872">
    <property type="term" value="F:metal ion binding"/>
    <property type="evidence" value="ECO:0007669"/>
    <property type="project" value="UniProtKB-UniRule"/>
</dbReference>
<proteinExistence type="inferred from homology"/>
<sequence length="225" mass="23829">MSVRLFPSLLAADFAFLGDAIREAEAGGVDGFHLDVMDGQFVPNLNFGPRTVEACRRVTTRPLEAHLMIVRPERFVPDFVQAGANRVIIHAEATPHLHRAVGLIRELGAQAGVSVNPGTPLQVLRPVLADLDLALVMSVNPGFGGQRFLPGSLERVRTVRRWLEEAGRGAELEVDGGITPATAPGMVTAGATVLVAGSAVFGGNVQRNLNALRAALDAAATEEFP</sequence>
<dbReference type="PANTHER" id="PTHR11749">
    <property type="entry name" value="RIBULOSE-5-PHOSPHATE-3-EPIMERASE"/>
    <property type="match status" value="1"/>
</dbReference>
<dbReference type="GO" id="GO:0005737">
    <property type="term" value="C:cytoplasm"/>
    <property type="evidence" value="ECO:0007669"/>
    <property type="project" value="UniProtKB-ARBA"/>
</dbReference>
<dbReference type="SUPFAM" id="SSF51366">
    <property type="entry name" value="Ribulose-phoshate binding barrel"/>
    <property type="match status" value="1"/>
</dbReference>
<keyword evidence="9 10" id="KW-0413">Isomerase</keyword>
<dbReference type="Gene3D" id="3.20.20.70">
    <property type="entry name" value="Aldolase class I"/>
    <property type="match status" value="1"/>
</dbReference>
<comment type="function">
    <text evidence="10">Catalyzes the reversible epimerization of D-ribulose 5-phosphate to D-xylulose 5-phosphate.</text>
</comment>
<evidence type="ECO:0000256" key="10">
    <source>
        <dbReference type="HAMAP-Rule" id="MF_02227"/>
    </source>
</evidence>
<evidence type="ECO:0000256" key="12">
    <source>
        <dbReference type="PIRSR" id="PIRSR001461-1"/>
    </source>
</evidence>
<feature type="active site" description="Proton donor" evidence="10 12">
    <location>
        <position position="175"/>
    </location>
</feature>
<gene>
    <name evidence="10" type="primary">rpe</name>
    <name evidence="15" type="ORF">DAERI_020240</name>
</gene>
<feature type="binding site" evidence="10 13">
    <location>
        <position position="66"/>
    </location>
    <ligand>
        <name>a divalent metal cation</name>
        <dbReference type="ChEBI" id="CHEBI:60240"/>
    </ligand>
</feature>
<feature type="binding site" evidence="10 13">
    <location>
        <position position="33"/>
    </location>
    <ligand>
        <name>a divalent metal cation</name>
        <dbReference type="ChEBI" id="CHEBI:60240"/>
    </ligand>
</feature>
<comment type="cofactor">
    <cofactor evidence="10 13">
        <name>a divalent metal cation</name>
        <dbReference type="ChEBI" id="CHEBI:60240"/>
    </cofactor>
    <text evidence="10 13">Binds 1 divalent metal cation per subunit.</text>
</comment>
<evidence type="ECO:0000256" key="13">
    <source>
        <dbReference type="PIRSR" id="PIRSR001461-2"/>
    </source>
</evidence>
<comment type="cofactor">
    <cofactor evidence="5">
        <name>Fe(2+)</name>
        <dbReference type="ChEBI" id="CHEBI:29033"/>
    </cofactor>
</comment>
<dbReference type="Proteomes" id="UP000236569">
    <property type="component" value="Unassembled WGS sequence"/>
</dbReference>
<dbReference type="EC" id="5.1.3.1" evidence="7 10"/>
<evidence type="ECO:0000256" key="4">
    <source>
        <dbReference type="ARBA" id="ARBA00001947"/>
    </source>
</evidence>
<feature type="binding site" evidence="10 14">
    <location>
        <begin position="197"/>
        <end position="198"/>
    </location>
    <ligand>
        <name>substrate</name>
    </ligand>
</feature>
<keyword evidence="16" id="KW-1185">Reference proteome</keyword>
<accession>A0A2I9CSJ6</accession>
<evidence type="ECO:0000256" key="14">
    <source>
        <dbReference type="PIRSR" id="PIRSR001461-3"/>
    </source>
</evidence>
<dbReference type="GO" id="GO:0019323">
    <property type="term" value="P:pentose catabolic process"/>
    <property type="evidence" value="ECO:0007669"/>
    <property type="project" value="UniProtKB-UniRule"/>
</dbReference>
<evidence type="ECO:0000256" key="9">
    <source>
        <dbReference type="ARBA" id="ARBA00023235"/>
    </source>
</evidence>
<evidence type="ECO:0000256" key="1">
    <source>
        <dbReference type="ARBA" id="ARBA00001782"/>
    </source>
</evidence>
<dbReference type="PROSITE" id="PS01086">
    <property type="entry name" value="RIBUL_P_3_EPIMER_2"/>
    <property type="match status" value="1"/>
</dbReference>
<comment type="cofactor">
    <cofactor evidence="4">
        <name>Zn(2+)</name>
        <dbReference type="ChEBI" id="CHEBI:29105"/>
    </cofactor>
</comment>
<feature type="binding site" evidence="10 14">
    <location>
        <position position="66"/>
    </location>
    <ligand>
        <name>substrate</name>
    </ligand>
</feature>
<comment type="cofactor">
    <cofactor evidence="2">
        <name>Mn(2+)</name>
        <dbReference type="ChEBI" id="CHEBI:29035"/>
    </cofactor>
</comment>
<feature type="binding site" evidence="10 14">
    <location>
        <position position="8"/>
    </location>
    <ligand>
        <name>substrate</name>
    </ligand>
</feature>
<evidence type="ECO:0000256" key="5">
    <source>
        <dbReference type="ARBA" id="ARBA00001954"/>
    </source>
</evidence>
<protein>
    <recommendedName>
        <fullName evidence="7 10">Ribulose-phosphate 3-epimerase</fullName>
        <ecNumber evidence="7 10">5.1.3.1</ecNumber>
    </recommendedName>
</protein>
<feature type="binding site" evidence="14">
    <location>
        <position position="177"/>
    </location>
    <ligand>
        <name>substrate</name>
    </ligand>
</feature>
<comment type="cofactor">
    <cofactor evidence="3">
        <name>Co(2+)</name>
        <dbReference type="ChEBI" id="CHEBI:48828"/>
    </cofactor>
</comment>
<keyword evidence="13" id="KW-0464">Manganese</keyword>
<dbReference type="InterPro" id="IPR026019">
    <property type="entry name" value="Ribul_P_3_epim"/>
</dbReference>
<dbReference type="InterPro" id="IPR000056">
    <property type="entry name" value="Ribul_P_3_epim-like"/>
</dbReference>
<evidence type="ECO:0000313" key="15">
    <source>
        <dbReference type="EMBL" id="GBF04643.1"/>
    </source>
</evidence>
<dbReference type="Pfam" id="PF00834">
    <property type="entry name" value="Ribul_P_3_epim"/>
    <property type="match status" value="1"/>
</dbReference>
<dbReference type="NCBIfam" id="NF004076">
    <property type="entry name" value="PRK05581.1-4"/>
    <property type="match status" value="1"/>
</dbReference>
<feature type="binding site" evidence="10 13">
    <location>
        <position position="175"/>
    </location>
    <ligand>
        <name>a divalent metal cation</name>
        <dbReference type="ChEBI" id="CHEBI:60240"/>
    </ligand>
</feature>
<dbReference type="AlphaFoldDB" id="A0A2I9CSJ6"/>
<dbReference type="GO" id="GO:0004750">
    <property type="term" value="F:D-ribulose-phosphate 3-epimerase activity"/>
    <property type="evidence" value="ECO:0007669"/>
    <property type="project" value="UniProtKB-UniRule"/>
</dbReference>
<dbReference type="OrthoDB" id="1645589at2"/>
<feature type="active site" description="Proton acceptor" evidence="10 12">
    <location>
        <position position="35"/>
    </location>
</feature>
<dbReference type="InterPro" id="IPR013785">
    <property type="entry name" value="Aldolase_TIM"/>
</dbReference>
<dbReference type="PIRSF" id="PIRSF001461">
    <property type="entry name" value="RPE"/>
    <property type="match status" value="1"/>
</dbReference>
<comment type="similarity">
    <text evidence="6 10 11">Belongs to the ribulose-phosphate 3-epimerase family.</text>
</comment>
<feature type="binding site" evidence="10">
    <location>
        <begin position="175"/>
        <end position="177"/>
    </location>
    <ligand>
        <name>substrate</name>
    </ligand>
</feature>
<feature type="binding site" evidence="10 13">
    <location>
        <position position="35"/>
    </location>
    <ligand>
        <name>a divalent metal cation</name>
        <dbReference type="ChEBI" id="CHEBI:60240"/>
    </ligand>
</feature>
<evidence type="ECO:0000256" key="2">
    <source>
        <dbReference type="ARBA" id="ARBA00001936"/>
    </source>
</evidence>
<name>A0A2I9CSJ6_9DEIO</name>
<evidence type="ECO:0000256" key="3">
    <source>
        <dbReference type="ARBA" id="ARBA00001941"/>
    </source>
</evidence>
<keyword evidence="13" id="KW-0170">Cobalt</keyword>
<evidence type="ECO:0000256" key="8">
    <source>
        <dbReference type="ARBA" id="ARBA00022723"/>
    </source>
</evidence>
<comment type="pathway">
    <text evidence="10">Carbohydrate degradation.</text>
</comment>
<dbReference type="HAMAP" id="MF_02227">
    <property type="entry name" value="RPE"/>
    <property type="match status" value="1"/>
</dbReference>
<dbReference type="GO" id="GO:0006098">
    <property type="term" value="P:pentose-phosphate shunt"/>
    <property type="evidence" value="ECO:0007669"/>
    <property type="project" value="UniProtKB-UniRule"/>
</dbReference>
<keyword evidence="13" id="KW-0862">Zinc</keyword>
<keyword evidence="8 10" id="KW-0479">Metal-binding</keyword>
<dbReference type="NCBIfam" id="TIGR01163">
    <property type="entry name" value="rpe"/>
    <property type="match status" value="1"/>
</dbReference>
<evidence type="ECO:0000256" key="6">
    <source>
        <dbReference type="ARBA" id="ARBA00009541"/>
    </source>
</evidence>
<feature type="binding site" evidence="10 14">
    <location>
        <begin position="142"/>
        <end position="145"/>
    </location>
    <ligand>
        <name>substrate</name>
    </ligand>
</feature>
<evidence type="ECO:0000256" key="7">
    <source>
        <dbReference type="ARBA" id="ARBA00013188"/>
    </source>
</evidence>
<comment type="caution">
    <text evidence="15">The sequence shown here is derived from an EMBL/GenBank/DDBJ whole genome shotgun (WGS) entry which is preliminary data.</text>
</comment>
<dbReference type="CDD" id="cd00429">
    <property type="entry name" value="RPE"/>
    <property type="match status" value="1"/>
</dbReference>
<dbReference type="EMBL" id="BFAG01000002">
    <property type="protein sequence ID" value="GBF04643.1"/>
    <property type="molecule type" value="Genomic_DNA"/>
</dbReference>
<reference evidence="16" key="1">
    <citation type="submission" date="2018-01" db="EMBL/GenBank/DDBJ databases">
        <title>Draft Genome Sequence of the Radioresistant Bacterium Deinococcus aerius TR0125, Isolated from the Higher Atmosphere above Japan.</title>
        <authorList>
            <person name="Satoh K."/>
            <person name="Arai H."/>
            <person name="Sanzen T."/>
            <person name="Kawaguchi Y."/>
            <person name="Hayashi H."/>
            <person name="Yokobori S."/>
            <person name="Yamagishi A."/>
            <person name="Oono Y."/>
            <person name="Narumi I."/>
        </authorList>
    </citation>
    <scope>NUCLEOTIDE SEQUENCE [LARGE SCALE GENOMIC DNA]</scope>
    <source>
        <strain evidence="16">TR0125</strain>
    </source>
</reference>
<keyword evidence="10 11" id="KW-0119">Carbohydrate metabolism</keyword>
<comment type="catalytic activity">
    <reaction evidence="1 10 11">
        <text>D-ribulose 5-phosphate = D-xylulose 5-phosphate</text>
        <dbReference type="Rhea" id="RHEA:13677"/>
        <dbReference type="ChEBI" id="CHEBI:57737"/>
        <dbReference type="ChEBI" id="CHEBI:58121"/>
        <dbReference type="EC" id="5.1.3.1"/>
    </reaction>
</comment>
<evidence type="ECO:0000313" key="16">
    <source>
        <dbReference type="Proteomes" id="UP000236569"/>
    </source>
</evidence>
<dbReference type="FunFam" id="3.20.20.70:FF:000004">
    <property type="entry name" value="Ribulose-phosphate 3-epimerase"/>
    <property type="match status" value="1"/>
</dbReference>
<evidence type="ECO:0000256" key="11">
    <source>
        <dbReference type="PIRNR" id="PIRNR001461"/>
    </source>
</evidence>
<organism evidence="15 16">
    <name type="scientific">Deinococcus aerius</name>
    <dbReference type="NCBI Taxonomy" id="200253"/>
    <lineage>
        <taxon>Bacteria</taxon>
        <taxon>Thermotogati</taxon>
        <taxon>Deinococcota</taxon>
        <taxon>Deinococci</taxon>
        <taxon>Deinococcales</taxon>
        <taxon>Deinococcaceae</taxon>
        <taxon>Deinococcus</taxon>
    </lineage>
</organism>
<dbReference type="InterPro" id="IPR011060">
    <property type="entry name" value="RibuloseP-bd_barrel"/>
</dbReference>